<protein>
    <submittedName>
        <fullName evidence="4">Bifunctional aldolase/short-chain dehydrogenase</fullName>
    </submittedName>
</protein>
<dbReference type="SUPFAM" id="SSF53639">
    <property type="entry name" value="AraD/HMP-PK domain-like"/>
    <property type="match status" value="1"/>
</dbReference>
<proteinExistence type="inferred from homology"/>
<dbReference type="InterPro" id="IPR036291">
    <property type="entry name" value="NAD(P)-bd_dom_sf"/>
</dbReference>
<dbReference type="InterPro" id="IPR020904">
    <property type="entry name" value="Sc_DH/Rdtase_CS"/>
</dbReference>
<dbReference type="Gene3D" id="3.40.225.10">
    <property type="entry name" value="Class II aldolase/adducin N-terminal domain"/>
    <property type="match status" value="1"/>
</dbReference>
<evidence type="ECO:0000256" key="1">
    <source>
        <dbReference type="ARBA" id="ARBA00006484"/>
    </source>
</evidence>
<name>A0A7Y0LWH4_CELFI</name>
<dbReference type="InterPro" id="IPR001303">
    <property type="entry name" value="Aldolase_II/adducin_N"/>
</dbReference>
<reference evidence="4 5" key="1">
    <citation type="submission" date="2020-04" db="EMBL/GenBank/DDBJ databases">
        <title>Sequencing and Assembly of C. fimi.</title>
        <authorList>
            <person name="Ramsey A.R."/>
        </authorList>
    </citation>
    <scope>NUCLEOTIDE SEQUENCE [LARGE SCALE GENOMIC DNA]</scope>
    <source>
        <strain evidence="4 5">SB</strain>
    </source>
</reference>
<feature type="domain" description="Class II aldolase/adducin N-terminal" evidence="3">
    <location>
        <begin position="19"/>
        <end position="220"/>
    </location>
</feature>
<dbReference type="Pfam" id="PF13561">
    <property type="entry name" value="adh_short_C2"/>
    <property type="match status" value="1"/>
</dbReference>
<dbReference type="FunFam" id="3.40.50.720:FF:000084">
    <property type="entry name" value="Short-chain dehydrogenase reductase"/>
    <property type="match status" value="1"/>
</dbReference>
<dbReference type="SMART" id="SM01007">
    <property type="entry name" value="Aldolase_II"/>
    <property type="match status" value="1"/>
</dbReference>
<dbReference type="NCBIfam" id="NF006196">
    <property type="entry name" value="PRK08324.2-4"/>
    <property type="match status" value="1"/>
</dbReference>
<accession>A0A7Y0LWH4</accession>
<evidence type="ECO:0000313" key="5">
    <source>
        <dbReference type="Proteomes" id="UP000562124"/>
    </source>
</evidence>
<dbReference type="Pfam" id="PF00596">
    <property type="entry name" value="Aldolase_II"/>
    <property type="match status" value="1"/>
</dbReference>
<gene>
    <name evidence="4" type="ORF">HIR71_03300</name>
</gene>
<dbReference type="InterPro" id="IPR036409">
    <property type="entry name" value="Aldolase_II/adducin_N_sf"/>
</dbReference>
<keyword evidence="2" id="KW-0560">Oxidoreductase</keyword>
<dbReference type="AlphaFoldDB" id="A0A7Y0LWH4"/>
<dbReference type="RefSeq" id="WP_169323403.1">
    <property type="nucleotide sequence ID" value="NZ_JABCJJ010000003.1"/>
</dbReference>
<dbReference type="SUPFAM" id="SSF51735">
    <property type="entry name" value="NAD(P)-binding Rossmann-fold domains"/>
    <property type="match status" value="1"/>
</dbReference>
<keyword evidence="5" id="KW-1185">Reference proteome</keyword>
<dbReference type="Proteomes" id="UP000562124">
    <property type="component" value="Unassembled WGS sequence"/>
</dbReference>
<dbReference type="PRINTS" id="PR00081">
    <property type="entry name" value="GDHRDH"/>
</dbReference>
<dbReference type="PANTHER" id="PTHR24321:SF14">
    <property type="entry name" value="SHORT-CHAIN TYPE DEHYDROGENASE_REDUCTASE BLR2146-RELATED"/>
    <property type="match status" value="1"/>
</dbReference>
<comment type="caution">
    <text evidence="4">The sequence shown here is derived from an EMBL/GenBank/DDBJ whole genome shotgun (WGS) entry which is preliminary data.</text>
</comment>
<dbReference type="EMBL" id="JABCJJ010000003">
    <property type="protein sequence ID" value="NMR19250.1"/>
    <property type="molecule type" value="Genomic_DNA"/>
</dbReference>
<organism evidence="4 5">
    <name type="scientific">Cellulomonas fimi</name>
    <dbReference type="NCBI Taxonomy" id="1708"/>
    <lineage>
        <taxon>Bacteria</taxon>
        <taxon>Bacillati</taxon>
        <taxon>Actinomycetota</taxon>
        <taxon>Actinomycetes</taxon>
        <taxon>Micrococcales</taxon>
        <taxon>Cellulomonadaceae</taxon>
        <taxon>Cellulomonas</taxon>
    </lineage>
</organism>
<dbReference type="PANTHER" id="PTHR24321">
    <property type="entry name" value="DEHYDROGENASES, SHORT CHAIN"/>
    <property type="match status" value="1"/>
</dbReference>
<evidence type="ECO:0000256" key="2">
    <source>
        <dbReference type="ARBA" id="ARBA00023002"/>
    </source>
</evidence>
<evidence type="ECO:0000259" key="3">
    <source>
        <dbReference type="SMART" id="SM01007"/>
    </source>
</evidence>
<dbReference type="InterPro" id="IPR002347">
    <property type="entry name" value="SDR_fam"/>
</dbReference>
<dbReference type="Gene3D" id="3.40.50.720">
    <property type="entry name" value="NAD(P)-binding Rossmann-like Domain"/>
    <property type="match status" value="1"/>
</dbReference>
<dbReference type="GO" id="GO:0016491">
    <property type="term" value="F:oxidoreductase activity"/>
    <property type="evidence" value="ECO:0007669"/>
    <property type="project" value="UniProtKB-KW"/>
</dbReference>
<evidence type="ECO:0000313" key="4">
    <source>
        <dbReference type="EMBL" id="NMR19250.1"/>
    </source>
</evidence>
<sequence>MQHRWNQAEAARLATPLDECAYGSRLLGSEPSLVLHGGGNTSVKGTMPDVVGGDVEVLWIKGSGWDLATIEPAGFAPLRLGRLREILTATSLSDPEMMNALRCALMDASAPNPSVETLLHAFLPFAAVQHSHADAIVTLTNQPDGEAVVREVFGDRVVVLPYVMPGFDLARLCAEQWAVQHHDGIVGMVLLNHGLFTFGASTEEAYLRHLELITLAEKYLDAAAPRPVTVAPRALPDVDAVTLARLRRSLSEAAGFPVVTTRHTDERVRRFLARSDLADLTQRGTATPDHVIYTKRTPMLGRDVAAYCQSYQQYYKEHHDRGRGPLTMLDPAPRIVLDPELGMVTVGRRGRAADVVNDIYRHTMDVLERAEQLGRFTVPSAGELFDVEYWDLEQAKLRRAGSPPQLAGQVAIVTGAASGIGRACAEALLAAGASVVGWDISTDVPTSFSSVEWLGLRVDVTDPAAVREALRSGVERFGGVDIVVVAAGIFPSSQRLSQLEPDSWRLAMSVNVDSVAELFRQVHPLLVESPMDGRVVIVGSKNVAAPGPGAAAYSASKAALHQLARVAALEWAEDGIRINTVHPDAVFDTGLWTPELLAARAERYGMSIESYKRRNLLGAEVTSAGVARMVTAMTTDVFATTTGAQVPVDGGNDRVI</sequence>
<dbReference type="PROSITE" id="PS00061">
    <property type="entry name" value="ADH_SHORT"/>
    <property type="match status" value="1"/>
</dbReference>
<comment type="similarity">
    <text evidence="1">Belongs to the short-chain dehydrogenases/reductases (SDR) family.</text>
</comment>